<dbReference type="Proteomes" id="UP000663828">
    <property type="component" value="Unassembled WGS sequence"/>
</dbReference>
<keyword evidence="3" id="KW-1185">Reference proteome</keyword>
<accession>A0A814HSI7</accession>
<comment type="caution">
    <text evidence="2">The sequence shown here is derived from an EMBL/GenBank/DDBJ whole genome shotgun (WGS) entry which is preliminary data.</text>
</comment>
<feature type="transmembrane region" description="Helical" evidence="1">
    <location>
        <begin position="83"/>
        <end position="105"/>
    </location>
</feature>
<dbReference type="AlphaFoldDB" id="A0A814HSI7"/>
<evidence type="ECO:0000256" key="1">
    <source>
        <dbReference type="SAM" id="Phobius"/>
    </source>
</evidence>
<name>A0A814HSI7_ADIRI</name>
<sequence length="197" mass="22374">METIPIKKRFQSIVYVLTHFSCSILQLSCVFAILGLQIILTVTKTCSYRIGVGFWSFPSLFAAPISIWILLWKQNVVSSCFTFLLHICSTLFATTIIIISFLTLIGQTGSSCSSTNYFLPLNVSLIVISIILKLFIYGEILLLYLLQHHVNKPILLSEAEFQEKNYEIISNEVDIKPWKVFRSILKKSQHSAADFDV</sequence>
<keyword evidence="1" id="KW-0812">Transmembrane</keyword>
<gene>
    <name evidence="2" type="ORF">XAT740_LOCUS13889</name>
</gene>
<feature type="transmembrane region" description="Helical" evidence="1">
    <location>
        <begin position="12"/>
        <end position="40"/>
    </location>
</feature>
<keyword evidence="1" id="KW-0472">Membrane</keyword>
<proteinExistence type="predicted"/>
<reference evidence="2" key="1">
    <citation type="submission" date="2021-02" db="EMBL/GenBank/DDBJ databases">
        <authorList>
            <person name="Nowell W R."/>
        </authorList>
    </citation>
    <scope>NUCLEOTIDE SEQUENCE</scope>
</reference>
<keyword evidence="1" id="KW-1133">Transmembrane helix</keyword>
<dbReference type="EMBL" id="CAJNOR010000818">
    <property type="protein sequence ID" value="CAF1014301.1"/>
    <property type="molecule type" value="Genomic_DNA"/>
</dbReference>
<protein>
    <submittedName>
        <fullName evidence="2">Uncharacterized protein</fullName>
    </submittedName>
</protein>
<organism evidence="2 3">
    <name type="scientific">Adineta ricciae</name>
    <name type="common">Rotifer</name>
    <dbReference type="NCBI Taxonomy" id="249248"/>
    <lineage>
        <taxon>Eukaryota</taxon>
        <taxon>Metazoa</taxon>
        <taxon>Spiralia</taxon>
        <taxon>Gnathifera</taxon>
        <taxon>Rotifera</taxon>
        <taxon>Eurotatoria</taxon>
        <taxon>Bdelloidea</taxon>
        <taxon>Adinetida</taxon>
        <taxon>Adinetidae</taxon>
        <taxon>Adineta</taxon>
    </lineage>
</organism>
<feature type="transmembrane region" description="Helical" evidence="1">
    <location>
        <begin position="52"/>
        <end position="71"/>
    </location>
</feature>
<evidence type="ECO:0000313" key="2">
    <source>
        <dbReference type="EMBL" id="CAF1014301.1"/>
    </source>
</evidence>
<evidence type="ECO:0000313" key="3">
    <source>
        <dbReference type="Proteomes" id="UP000663828"/>
    </source>
</evidence>
<feature type="transmembrane region" description="Helical" evidence="1">
    <location>
        <begin position="125"/>
        <end position="146"/>
    </location>
</feature>